<dbReference type="PANTHER" id="PTHR34072">
    <property type="entry name" value="ENZYMATIC POLYPROTEIN-RELATED"/>
    <property type="match status" value="1"/>
</dbReference>
<name>A0A151SYG5_CAJCA</name>
<gene>
    <name evidence="2" type="ORF">KK1_015249</name>
</gene>
<accession>A0A151SYG5</accession>
<dbReference type="AlphaFoldDB" id="A0A151SYG5"/>
<dbReference type="Proteomes" id="UP000075243">
    <property type="component" value="Chromosome 10"/>
</dbReference>
<proteinExistence type="predicted"/>
<evidence type="ECO:0000313" key="3">
    <source>
        <dbReference type="Proteomes" id="UP000075243"/>
    </source>
</evidence>
<dbReference type="SUPFAM" id="SSF56672">
    <property type="entry name" value="DNA/RNA polymerases"/>
    <property type="match status" value="1"/>
</dbReference>
<dbReference type="Gramene" id="C.cajan_14815.t">
    <property type="protein sequence ID" value="C.cajan_14815.t"/>
    <property type="gene ID" value="C.cajan_14815"/>
</dbReference>
<dbReference type="InterPro" id="IPR043502">
    <property type="entry name" value="DNA/RNA_pol_sf"/>
</dbReference>
<feature type="domain" description="Reverse transcriptase/retrotransposon-derived protein RNase H-like" evidence="1">
    <location>
        <begin position="209"/>
        <end position="285"/>
    </location>
</feature>
<dbReference type="CDD" id="cd00303">
    <property type="entry name" value="retropepsin_like"/>
    <property type="match status" value="1"/>
</dbReference>
<evidence type="ECO:0000313" key="2">
    <source>
        <dbReference type="EMBL" id="KYP59808.1"/>
    </source>
</evidence>
<dbReference type="InterPro" id="IPR041577">
    <property type="entry name" value="RT_RNaseH_2"/>
</dbReference>
<organism evidence="2 3">
    <name type="scientific">Cajanus cajan</name>
    <name type="common">Pigeon pea</name>
    <name type="synonym">Cajanus indicus</name>
    <dbReference type="NCBI Taxonomy" id="3821"/>
    <lineage>
        <taxon>Eukaryota</taxon>
        <taxon>Viridiplantae</taxon>
        <taxon>Streptophyta</taxon>
        <taxon>Embryophyta</taxon>
        <taxon>Tracheophyta</taxon>
        <taxon>Spermatophyta</taxon>
        <taxon>Magnoliopsida</taxon>
        <taxon>eudicotyledons</taxon>
        <taxon>Gunneridae</taxon>
        <taxon>Pentapetalae</taxon>
        <taxon>rosids</taxon>
        <taxon>fabids</taxon>
        <taxon>Fabales</taxon>
        <taxon>Fabaceae</taxon>
        <taxon>Papilionoideae</taxon>
        <taxon>50 kb inversion clade</taxon>
        <taxon>NPAAA clade</taxon>
        <taxon>indigoferoid/millettioid clade</taxon>
        <taxon>Phaseoleae</taxon>
        <taxon>Cajanus</taxon>
    </lineage>
</organism>
<dbReference type="Pfam" id="PF08284">
    <property type="entry name" value="RVP_2"/>
    <property type="match status" value="1"/>
</dbReference>
<dbReference type="PANTHER" id="PTHR34072:SF55">
    <property type="entry name" value="DNA_RNA POLYMERASES SUPERFAMILY PROTEIN"/>
    <property type="match status" value="1"/>
</dbReference>
<evidence type="ECO:0000259" key="1">
    <source>
        <dbReference type="Pfam" id="PF17919"/>
    </source>
</evidence>
<keyword evidence="3" id="KW-1185">Reference proteome</keyword>
<dbReference type="Pfam" id="PF17919">
    <property type="entry name" value="RT_RNaseH_2"/>
    <property type="match status" value="1"/>
</dbReference>
<dbReference type="InterPro" id="IPR021109">
    <property type="entry name" value="Peptidase_aspartic_dom_sf"/>
</dbReference>
<sequence length="285" mass="31836">MIIKEVEQNMNECMKIFSIKHTVLENCLFMRIEGKVDGISILILIGNEAIHNFISSKLAKLLSLAHETWKMRVKLGDGYQVSSQGVCQQLEVVMGSYSYLVDAHVLEIGGLDLILGVAWLLTLGEVATNWNTMTMKFQENGQHVLLQGSDVFGLTDASLTFQVTMNEILGHLKVVLEVLQSGVFVGLTKVKVVLECPTPSNVKGVRTMDFDHLKQLITLAPIFALPNLSNMFEVVCDASCKGVDEVFMQEKKSMAYFSKALVVMNLSKFTYEKEIMALVLVIQHW</sequence>
<reference evidence="2 3" key="1">
    <citation type="journal article" date="2012" name="Nat. Biotechnol.">
        <title>Draft genome sequence of pigeonpea (Cajanus cajan), an orphan legume crop of resource-poor farmers.</title>
        <authorList>
            <person name="Varshney R.K."/>
            <person name="Chen W."/>
            <person name="Li Y."/>
            <person name="Bharti A.K."/>
            <person name="Saxena R.K."/>
            <person name="Schlueter J.A."/>
            <person name="Donoghue M.T."/>
            <person name="Azam S."/>
            <person name="Fan G."/>
            <person name="Whaley A.M."/>
            <person name="Farmer A.D."/>
            <person name="Sheridan J."/>
            <person name="Iwata A."/>
            <person name="Tuteja R."/>
            <person name="Penmetsa R.V."/>
            <person name="Wu W."/>
            <person name="Upadhyaya H.D."/>
            <person name="Yang S.P."/>
            <person name="Shah T."/>
            <person name="Saxena K.B."/>
            <person name="Michael T."/>
            <person name="McCombie W.R."/>
            <person name="Yang B."/>
            <person name="Zhang G."/>
            <person name="Yang H."/>
            <person name="Wang J."/>
            <person name="Spillane C."/>
            <person name="Cook D.R."/>
            <person name="May G.D."/>
            <person name="Xu X."/>
            <person name="Jackson S.A."/>
        </authorList>
    </citation>
    <scope>NUCLEOTIDE SEQUENCE [LARGE SCALE GENOMIC DNA]</scope>
    <source>
        <strain evidence="3">cv. Asha</strain>
    </source>
</reference>
<protein>
    <recommendedName>
        <fullName evidence="1">Reverse transcriptase/retrotransposon-derived protein RNase H-like domain-containing protein</fullName>
    </recommendedName>
</protein>
<dbReference type="Gene3D" id="2.40.70.10">
    <property type="entry name" value="Acid Proteases"/>
    <property type="match status" value="1"/>
</dbReference>
<dbReference type="EMBL" id="CM003612">
    <property type="protein sequence ID" value="KYP59808.1"/>
    <property type="molecule type" value="Genomic_DNA"/>
</dbReference>